<evidence type="ECO:0000313" key="3">
    <source>
        <dbReference type="Proteomes" id="UP001141253"/>
    </source>
</evidence>
<name>A0ABQ8ZZA7_9ROSI</name>
<evidence type="ECO:0000256" key="1">
    <source>
        <dbReference type="SAM" id="MobiDB-lite"/>
    </source>
</evidence>
<reference evidence="2" key="2">
    <citation type="journal article" date="2023" name="Int. J. Mol. Sci.">
        <title>De Novo Assembly and Annotation of 11 Diverse Shrub Willow (Salix) Genomes Reveals Novel Gene Organization in Sex-Linked Regions.</title>
        <authorList>
            <person name="Hyden B."/>
            <person name="Feng K."/>
            <person name="Yates T.B."/>
            <person name="Jawdy S."/>
            <person name="Cereghino C."/>
            <person name="Smart L.B."/>
            <person name="Muchero W."/>
        </authorList>
    </citation>
    <scope>NUCLEOTIDE SEQUENCE</scope>
    <source>
        <tissue evidence="2">Shoot tip</tissue>
    </source>
</reference>
<protein>
    <submittedName>
        <fullName evidence="2">Uncharacterized protein</fullName>
    </submittedName>
</protein>
<organism evidence="2 3">
    <name type="scientific">Salix suchowensis</name>
    <dbReference type="NCBI Taxonomy" id="1278906"/>
    <lineage>
        <taxon>Eukaryota</taxon>
        <taxon>Viridiplantae</taxon>
        <taxon>Streptophyta</taxon>
        <taxon>Embryophyta</taxon>
        <taxon>Tracheophyta</taxon>
        <taxon>Spermatophyta</taxon>
        <taxon>Magnoliopsida</taxon>
        <taxon>eudicotyledons</taxon>
        <taxon>Gunneridae</taxon>
        <taxon>Pentapetalae</taxon>
        <taxon>rosids</taxon>
        <taxon>fabids</taxon>
        <taxon>Malpighiales</taxon>
        <taxon>Salicaceae</taxon>
        <taxon>Saliceae</taxon>
        <taxon>Salix</taxon>
    </lineage>
</organism>
<sequence>MASKTLRNPPRPKDQPILAKPKTKRIDNPKGSLCSLFHSISGTSFPVPGHDTFVWFGKKVPCPGQTLLVSFSNSNSSRLGGFNFSDEPGSLAGVDWWRVWYRLGGAASLLSSNLSEHGLGSSRAQDRSGLAWVSALGAESGDSLCMLPGLW</sequence>
<comment type="caution">
    <text evidence="2">The sequence shown here is derived from an EMBL/GenBank/DDBJ whole genome shotgun (WGS) entry which is preliminary data.</text>
</comment>
<feature type="region of interest" description="Disordered" evidence="1">
    <location>
        <begin position="1"/>
        <end position="26"/>
    </location>
</feature>
<gene>
    <name evidence="2" type="ORF">OIU77_014948</name>
</gene>
<proteinExistence type="predicted"/>
<dbReference type="EMBL" id="JAPFFI010000024">
    <property type="protein sequence ID" value="KAJ6313562.1"/>
    <property type="molecule type" value="Genomic_DNA"/>
</dbReference>
<keyword evidence="3" id="KW-1185">Reference proteome</keyword>
<accession>A0ABQ8ZZA7</accession>
<evidence type="ECO:0000313" key="2">
    <source>
        <dbReference type="EMBL" id="KAJ6313562.1"/>
    </source>
</evidence>
<reference evidence="2" key="1">
    <citation type="submission" date="2022-10" db="EMBL/GenBank/DDBJ databases">
        <authorList>
            <person name="Hyden B.L."/>
            <person name="Feng K."/>
            <person name="Yates T."/>
            <person name="Jawdy S."/>
            <person name="Smart L.B."/>
            <person name="Muchero W."/>
        </authorList>
    </citation>
    <scope>NUCLEOTIDE SEQUENCE</scope>
    <source>
        <tissue evidence="2">Shoot tip</tissue>
    </source>
</reference>
<dbReference type="Proteomes" id="UP001141253">
    <property type="component" value="Chromosome 10"/>
</dbReference>